<reference evidence="1 2" key="1">
    <citation type="submission" date="2022-05" db="EMBL/GenBank/DDBJ databases">
        <authorList>
            <consortium name="Genoscope - CEA"/>
            <person name="William W."/>
        </authorList>
    </citation>
    <scope>NUCLEOTIDE SEQUENCE [LARGE SCALE GENOMIC DNA]</scope>
</reference>
<gene>
    <name evidence="1" type="ORF">PLOB_00042602</name>
</gene>
<accession>A0ABN8SHM8</accession>
<organism evidence="1 2">
    <name type="scientific">Porites lobata</name>
    <dbReference type="NCBI Taxonomy" id="104759"/>
    <lineage>
        <taxon>Eukaryota</taxon>
        <taxon>Metazoa</taxon>
        <taxon>Cnidaria</taxon>
        <taxon>Anthozoa</taxon>
        <taxon>Hexacorallia</taxon>
        <taxon>Scleractinia</taxon>
        <taxon>Fungiina</taxon>
        <taxon>Poritidae</taxon>
        <taxon>Porites</taxon>
    </lineage>
</organism>
<keyword evidence="2" id="KW-1185">Reference proteome</keyword>
<evidence type="ECO:0000313" key="2">
    <source>
        <dbReference type="Proteomes" id="UP001159405"/>
    </source>
</evidence>
<dbReference type="Proteomes" id="UP001159405">
    <property type="component" value="Unassembled WGS sequence"/>
</dbReference>
<name>A0ABN8SHM8_9CNID</name>
<protein>
    <submittedName>
        <fullName evidence="1">Uncharacterized protein</fullName>
    </submittedName>
</protein>
<comment type="caution">
    <text evidence="1">The sequence shown here is derived from an EMBL/GenBank/DDBJ whole genome shotgun (WGS) entry which is preliminary data.</text>
</comment>
<proteinExistence type="predicted"/>
<sequence>MKAEASADTLGDVEVDALVATMVDKLADVEAEILADALGDVEAKALVNTLTNTLEEVKDETLGDTLGDVVAEALVDLLGDTKNTRLILKVLSKLPFPSVTLVDYLVDKLAEVEVESLSEKPLDGEIAEVEFEKRTVTIASVNAETLGIALAGKLEKLVIELLAMTLAGKSPSHLAPTCLIS</sequence>
<dbReference type="EMBL" id="CALNXK010000700">
    <property type="protein sequence ID" value="CAH3189258.1"/>
    <property type="molecule type" value="Genomic_DNA"/>
</dbReference>
<evidence type="ECO:0000313" key="1">
    <source>
        <dbReference type="EMBL" id="CAH3189258.1"/>
    </source>
</evidence>